<keyword evidence="2" id="KW-1185">Reference proteome</keyword>
<evidence type="ECO:0000313" key="1">
    <source>
        <dbReference type="EMBL" id="KAH7934112.1"/>
    </source>
</evidence>
<comment type="caution">
    <text evidence="1">The sequence shown here is derived from an EMBL/GenBank/DDBJ whole genome shotgun (WGS) entry which is preliminary data.</text>
</comment>
<accession>A0ACB8C5H0</accession>
<dbReference type="EMBL" id="CM023478">
    <property type="protein sequence ID" value="KAH7934112.1"/>
    <property type="molecule type" value="Genomic_DNA"/>
</dbReference>
<dbReference type="Proteomes" id="UP000821865">
    <property type="component" value="Chromosome 9"/>
</dbReference>
<organism evidence="1 2">
    <name type="scientific">Dermacentor silvarum</name>
    <name type="common">Tick</name>
    <dbReference type="NCBI Taxonomy" id="543639"/>
    <lineage>
        <taxon>Eukaryota</taxon>
        <taxon>Metazoa</taxon>
        <taxon>Ecdysozoa</taxon>
        <taxon>Arthropoda</taxon>
        <taxon>Chelicerata</taxon>
        <taxon>Arachnida</taxon>
        <taxon>Acari</taxon>
        <taxon>Parasitiformes</taxon>
        <taxon>Ixodida</taxon>
        <taxon>Ixodoidea</taxon>
        <taxon>Ixodidae</taxon>
        <taxon>Rhipicephalinae</taxon>
        <taxon>Dermacentor</taxon>
    </lineage>
</organism>
<sequence>MLHQVYIQNGKQHVDLLRVRNKTAQARRYAKELDRERWCDHCASFDERTGTRKLWSTFKGMSGKRKKCNTVRNVMLATGCSPSEFELKAAHTFFPQPDLPPDAKIYQRMVPTSDADNESAFTMQELIMALDSVNAKSAPGKDGITWQLLRNLSELGKEQLKEEINKVWLSGEIPAEWKHSVVSPIPKPGKPANDVSNLRPISLTSTLCKLLERLVLTRLTYHLEESHNEPYFDPSQTGFRPGLCSQDSLFLLRRCTRKRRGRQKVPGILVAADLRKAFDSVTHEAVISALEEARPGIRIINIVKSFLEHRTFEIRSDNTCTRTFTNNVGVPQGAILSPTLFNLVMRGLAVRLRQVHGGHFTIYADDVTLWTEPGGPLKTTEIATKTMQHALDTLTDYLKGTGMQLSPEKTKYILPGGKVQEKEKVELYLAGQKLERAPQHHVKILGIPIHEDGGAATWLKELEPTWKKLLHLVKRISQKRGGAGADTARTLTSAVLTSRACYGAVCFDLTKAQYNKLERMHRECLRVITGLPRHARVEDLHRHAVGVARGVYEVTFKEVVLTDL</sequence>
<name>A0ACB8C5H0_DERSI</name>
<evidence type="ECO:0000313" key="2">
    <source>
        <dbReference type="Proteomes" id="UP000821865"/>
    </source>
</evidence>
<protein>
    <submittedName>
        <fullName evidence="1">Uncharacterized protein</fullName>
    </submittedName>
</protein>
<proteinExistence type="predicted"/>
<gene>
    <name evidence="1" type="ORF">HPB49_021623</name>
</gene>
<reference evidence="1" key="1">
    <citation type="submission" date="2020-05" db="EMBL/GenBank/DDBJ databases">
        <title>Large-scale comparative analyses of tick genomes elucidate their genetic diversity and vector capacities.</title>
        <authorList>
            <person name="Jia N."/>
            <person name="Wang J."/>
            <person name="Shi W."/>
            <person name="Du L."/>
            <person name="Sun Y."/>
            <person name="Zhan W."/>
            <person name="Jiang J."/>
            <person name="Wang Q."/>
            <person name="Zhang B."/>
            <person name="Ji P."/>
            <person name="Sakyi L.B."/>
            <person name="Cui X."/>
            <person name="Yuan T."/>
            <person name="Jiang B."/>
            <person name="Yang W."/>
            <person name="Lam T.T.-Y."/>
            <person name="Chang Q."/>
            <person name="Ding S."/>
            <person name="Wang X."/>
            <person name="Zhu J."/>
            <person name="Ruan X."/>
            <person name="Zhao L."/>
            <person name="Wei J."/>
            <person name="Que T."/>
            <person name="Du C."/>
            <person name="Cheng J."/>
            <person name="Dai P."/>
            <person name="Han X."/>
            <person name="Huang E."/>
            <person name="Gao Y."/>
            <person name="Liu J."/>
            <person name="Shao H."/>
            <person name="Ye R."/>
            <person name="Li L."/>
            <person name="Wei W."/>
            <person name="Wang X."/>
            <person name="Wang C."/>
            <person name="Yang T."/>
            <person name="Huo Q."/>
            <person name="Li W."/>
            <person name="Guo W."/>
            <person name="Chen H."/>
            <person name="Zhou L."/>
            <person name="Ni X."/>
            <person name="Tian J."/>
            <person name="Zhou Y."/>
            <person name="Sheng Y."/>
            <person name="Liu T."/>
            <person name="Pan Y."/>
            <person name="Xia L."/>
            <person name="Li J."/>
            <person name="Zhao F."/>
            <person name="Cao W."/>
        </authorList>
    </citation>
    <scope>NUCLEOTIDE SEQUENCE</scope>
    <source>
        <strain evidence="1">Dsil-2018</strain>
    </source>
</reference>